<keyword evidence="2 3" id="KW-0862">Zinc</keyword>
<dbReference type="Gene3D" id="2.10.110.10">
    <property type="entry name" value="Cysteine Rich Protein"/>
    <property type="match status" value="1"/>
</dbReference>
<keyword evidence="3" id="KW-0440">LIM domain</keyword>
<feature type="compositionally biased region" description="Basic and acidic residues" evidence="4">
    <location>
        <begin position="232"/>
        <end position="244"/>
    </location>
</feature>
<dbReference type="CDD" id="cd08368">
    <property type="entry name" value="LIM"/>
    <property type="match status" value="1"/>
</dbReference>
<dbReference type="InterPro" id="IPR011993">
    <property type="entry name" value="PH-like_dom_sf"/>
</dbReference>
<dbReference type="PROSITE" id="PS00478">
    <property type="entry name" value="LIM_DOMAIN_1"/>
    <property type="match status" value="1"/>
</dbReference>
<feature type="region of interest" description="Disordered" evidence="4">
    <location>
        <begin position="336"/>
        <end position="370"/>
    </location>
</feature>
<dbReference type="AlphaFoldDB" id="A0A6B2KYI6"/>
<feature type="compositionally biased region" description="Basic and acidic residues" evidence="4">
    <location>
        <begin position="361"/>
        <end position="370"/>
    </location>
</feature>
<dbReference type="PANTHER" id="PTHR23167:SF46">
    <property type="entry name" value="EPS15 HOMOLOGY DOMAIN CONTAINING PROTEIN-BINDING PROTEIN 1, ISOFORM F"/>
    <property type="match status" value="1"/>
</dbReference>
<dbReference type="InterPro" id="IPR036872">
    <property type="entry name" value="CH_dom_sf"/>
</dbReference>
<protein>
    <submittedName>
        <fullName evidence="8">Uncharacterized protein</fullName>
    </submittedName>
</protein>
<dbReference type="GO" id="GO:0046872">
    <property type="term" value="F:metal ion binding"/>
    <property type="evidence" value="ECO:0007669"/>
    <property type="project" value="UniProtKB-KW"/>
</dbReference>
<dbReference type="Pfam" id="PF00307">
    <property type="entry name" value="CH"/>
    <property type="match status" value="1"/>
</dbReference>
<reference evidence="8" key="1">
    <citation type="journal article" date="2020" name="J. Eukaryot. Microbiol.">
        <title>De novo Sequencing, Assembly and Annotation of the Transcriptome for the Free-Living Testate Amoeba Arcella intermedia.</title>
        <authorList>
            <person name="Ribeiro G.M."/>
            <person name="Porfirio-Sousa A.L."/>
            <person name="Maurer-Alcala X.X."/>
            <person name="Katz L.A."/>
            <person name="Lahr D.J.G."/>
        </authorList>
    </citation>
    <scope>NUCLEOTIDE SEQUENCE</scope>
</reference>
<evidence type="ECO:0000313" key="8">
    <source>
        <dbReference type="EMBL" id="NDV29752.1"/>
    </source>
</evidence>
<dbReference type="PROSITE" id="PS50021">
    <property type="entry name" value="CH"/>
    <property type="match status" value="1"/>
</dbReference>
<dbReference type="InterPro" id="IPR001781">
    <property type="entry name" value="Znf_LIM"/>
</dbReference>
<name>A0A6B2KYI6_9EUKA</name>
<dbReference type="PANTHER" id="PTHR23167">
    <property type="entry name" value="CALPONIN HOMOLOGY DOMAIN-CONTAINING PROTEIN DDB_G0272472-RELATED"/>
    <property type="match status" value="1"/>
</dbReference>
<accession>A0A6B2KYI6</accession>
<keyword evidence="1 3" id="KW-0479">Metal-binding</keyword>
<feature type="domain" description="LIM zinc-binding" evidence="7">
    <location>
        <begin position="140"/>
        <end position="198"/>
    </location>
</feature>
<dbReference type="Pfam" id="PF00169">
    <property type="entry name" value="PH"/>
    <property type="match status" value="1"/>
</dbReference>
<dbReference type="SMART" id="SM00033">
    <property type="entry name" value="CH"/>
    <property type="match status" value="1"/>
</dbReference>
<dbReference type="InterPro" id="IPR001849">
    <property type="entry name" value="PH_domain"/>
</dbReference>
<feature type="compositionally biased region" description="Low complexity" evidence="4">
    <location>
        <begin position="221"/>
        <end position="230"/>
    </location>
</feature>
<dbReference type="InterPro" id="IPR050540">
    <property type="entry name" value="F-actin_Monoox_Mical"/>
</dbReference>
<dbReference type="SUPFAM" id="SSF50729">
    <property type="entry name" value="PH domain-like"/>
    <property type="match status" value="2"/>
</dbReference>
<evidence type="ECO:0000259" key="7">
    <source>
        <dbReference type="PROSITE" id="PS50023"/>
    </source>
</evidence>
<sequence length="751" mass="85292">MLEWCRKALKSKNVKVNGFDVSSWCDGLGFCGIVHHYYPEEFDFSALSSHEPLFNIDLAFQSAARLGVPKLLEAEDLLVGTTTEIMIITYLMKLYNVFEKGRLPTNRELKQDSDSPSKAFPSKGAIVKDSPKQKGTASIPNCALCGNHLAGELVFCNTQIYHKDCFKCTNCAATFEQNPLCIENLNYCSACAVLILRKGQKLEVGTIKKETPSPRTSGVQKASANNASNRKNAHDRTGSHEKFVSNRSKSYGIPPPRERSATTTPAVDKRPKNPSVNAPQLKIVSRASTNHSKNEKRLLMKKKDKEDGDIKEEEDDAKYKKPKIAFAEEVNIVVQSSPDAKKRETSHKRVNSAQVASLKRSFTDPEERKENQKSSIFQLLNITPAEYTFIEGPNYLESKMRISCMNINNLPSDIERSGNEYIDMLLLLRQQQTKSIVRYTMNSSHETQKRIKARKEENNERINQLNRCANEILRFTSDKEVSQSPETFRNVDIPPPEKFKGQLTDEEIKKYSVSFQCFSLDDFQNSNLRGYLKKKDIKGPLGVGISWKRFYFQLQQGRLIYYSEQPEKNSKNSLRPDGIISLKFCEHIESIGPKGFNLILADRRYELEADDTQTRNSWVQGLTLAQGIMSKLHIYTKAEGKAISDDVKQGVMSVKTMWGWKEYDLVCRDGILFMNNSKNGQRYKKIPLYGATFDAIPLTNQERFGFSIESPNLDSGPVLISCRDEINLHMWLNTLLIQKLSIEESINQLVL</sequence>
<feature type="region of interest" description="Disordered" evidence="4">
    <location>
        <begin position="207"/>
        <end position="316"/>
    </location>
</feature>
<feature type="region of interest" description="Disordered" evidence="4">
    <location>
        <begin position="107"/>
        <end position="134"/>
    </location>
</feature>
<proteinExistence type="predicted"/>
<dbReference type="SMART" id="SM00132">
    <property type="entry name" value="LIM"/>
    <property type="match status" value="1"/>
</dbReference>
<feature type="compositionally biased region" description="Basic and acidic residues" evidence="4">
    <location>
        <begin position="292"/>
        <end position="308"/>
    </location>
</feature>
<evidence type="ECO:0000256" key="3">
    <source>
        <dbReference type="PROSITE-ProRule" id="PRU00125"/>
    </source>
</evidence>
<dbReference type="PROSITE" id="PS50023">
    <property type="entry name" value="LIM_DOMAIN_2"/>
    <property type="match status" value="1"/>
</dbReference>
<evidence type="ECO:0000259" key="6">
    <source>
        <dbReference type="PROSITE" id="PS50021"/>
    </source>
</evidence>
<dbReference type="InterPro" id="IPR001715">
    <property type="entry name" value="CH_dom"/>
</dbReference>
<dbReference type="SUPFAM" id="SSF47576">
    <property type="entry name" value="Calponin-homology domain, CH-domain"/>
    <property type="match status" value="1"/>
</dbReference>
<evidence type="ECO:0000256" key="4">
    <source>
        <dbReference type="SAM" id="MobiDB-lite"/>
    </source>
</evidence>
<dbReference type="Gene3D" id="2.30.29.30">
    <property type="entry name" value="Pleckstrin-homology domain (PH domain)/Phosphotyrosine-binding domain (PTB)"/>
    <property type="match status" value="1"/>
</dbReference>
<dbReference type="EMBL" id="GIBP01000783">
    <property type="protein sequence ID" value="NDV29752.1"/>
    <property type="molecule type" value="Transcribed_RNA"/>
</dbReference>
<dbReference type="Gene3D" id="1.10.418.10">
    <property type="entry name" value="Calponin-like domain"/>
    <property type="match status" value="1"/>
</dbReference>
<dbReference type="SMART" id="SM00233">
    <property type="entry name" value="PH"/>
    <property type="match status" value="2"/>
</dbReference>
<evidence type="ECO:0000256" key="1">
    <source>
        <dbReference type="ARBA" id="ARBA00022723"/>
    </source>
</evidence>
<evidence type="ECO:0000256" key="2">
    <source>
        <dbReference type="ARBA" id="ARBA00022833"/>
    </source>
</evidence>
<feature type="domain" description="PH" evidence="5">
    <location>
        <begin position="525"/>
        <end position="627"/>
    </location>
</feature>
<feature type="domain" description="Calponin-homology (CH)" evidence="6">
    <location>
        <begin position="1"/>
        <end position="99"/>
    </location>
</feature>
<organism evidence="8">
    <name type="scientific">Arcella intermedia</name>
    <dbReference type="NCBI Taxonomy" id="1963864"/>
    <lineage>
        <taxon>Eukaryota</taxon>
        <taxon>Amoebozoa</taxon>
        <taxon>Tubulinea</taxon>
        <taxon>Elardia</taxon>
        <taxon>Arcellinida</taxon>
        <taxon>Sphaerothecina</taxon>
        <taxon>Arcellidae</taxon>
        <taxon>Arcella</taxon>
    </lineage>
</organism>
<dbReference type="PROSITE" id="PS50003">
    <property type="entry name" value="PH_DOMAIN"/>
    <property type="match status" value="1"/>
</dbReference>
<evidence type="ECO:0000259" key="5">
    <source>
        <dbReference type="PROSITE" id="PS50003"/>
    </source>
</evidence>